<organism evidence="2 3">
    <name type="scientific">Mumia zhuanghuii</name>
    <dbReference type="NCBI Taxonomy" id="2585211"/>
    <lineage>
        <taxon>Bacteria</taxon>
        <taxon>Bacillati</taxon>
        <taxon>Actinomycetota</taxon>
        <taxon>Actinomycetes</taxon>
        <taxon>Propionibacteriales</taxon>
        <taxon>Nocardioidaceae</taxon>
        <taxon>Mumia</taxon>
    </lineage>
</organism>
<name>A0A5Q6S0P4_9ACTN</name>
<evidence type="ECO:0000313" key="2">
    <source>
        <dbReference type="EMBL" id="KAA1423862.1"/>
    </source>
</evidence>
<dbReference type="EMBL" id="VDFQ02000002">
    <property type="protein sequence ID" value="KAA1423862.1"/>
    <property type="molecule type" value="Genomic_DNA"/>
</dbReference>
<feature type="region of interest" description="Disordered" evidence="1">
    <location>
        <begin position="71"/>
        <end position="115"/>
    </location>
</feature>
<protein>
    <submittedName>
        <fullName evidence="2">YtxH domain-containing protein</fullName>
    </submittedName>
</protein>
<dbReference type="Proteomes" id="UP000307768">
    <property type="component" value="Unassembled WGS sequence"/>
</dbReference>
<evidence type="ECO:0000313" key="3">
    <source>
        <dbReference type="Proteomes" id="UP000307768"/>
    </source>
</evidence>
<dbReference type="AlphaFoldDB" id="A0A5Q6S0P4"/>
<feature type="compositionally biased region" description="Polar residues" evidence="1">
    <location>
        <begin position="104"/>
        <end position="115"/>
    </location>
</feature>
<reference evidence="2 3" key="1">
    <citation type="submission" date="2019-09" db="EMBL/GenBank/DDBJ databases">
        <title>Mumia zhuanghuii sp. nov. isolated from the intestinal contents of plateau pika (Ochotona curzoniae) in the Qinghai-Tibet plateau of China.</title>
        <authorList>
            <person name="Tian Z."/>
        </authorList>
    </citation>
    <scope>NUCLEOTIDE SEQUENCE [LARGE SCALE GENOMIC DNA]</scope>
    <source>
        <strain evidence="3">350</strain>
    </source>
</reference>
<proteinExistence type="predicted"/>
<evidence type="ECO:0000256" key="1">
    <source>
        <dbReference type="SAM" id="MobiDB-lite"/>
    </source>
</evidence>
<gene>
    <name evidence="2" type="ORF">FE697_009910</name>
</gene>
<accession>A0A5Q6S0P4</accession>
<dbReference type="RefSeq" id="WP_149769381.1">
    <property type="nucleotide sequence ID" value="NZ_VDFQ02000002.1"/>
</dbReference>
<dbReference type="OrthoDB" id="5125216at2"/>
<comment type="caution">
    <text evidence="2">The sequence shown here is derived from an EMBL/GenBank/DDBJ whole genome shotgun (WGS) entry which is preliminary data.</text>
</comment>
<sequence length="115" mass="11950">MSKLPLLIAAGVGYVLGARAGRGRYDQIVAQTKKLVGSQPVQSGVTKAGETIKDQAPVVKDKVAEAAHKVADKVTPGSDSSDDIVGTYSTTPSGNHVDVDESLPWTTSSDDSPRT</sequence>